<sequence length="514" mass="57347">MQLCYGCRHAFPASSLEPCVISDIISDRFDEVHKIVKEMNTKTPEENHRVAKLQMALRELHSAVHQEISALKEQKAKLETSRQRDRQEMDLGNQSRLSNLLDTNAMLNTQTMGTNLSRSNFVKSTPRATFNGTVPTYKLRKMNSALELVSAIIYSVVESLAIRTRAAVAMLWLPPPGVVSTELVAPFVVGRDMSKLWNSAPYRVSENSVPCLVSETGIAVNLKPSQRISNSKLPENVPIMELVEMKNTAQLIVPVYTRYGAIQRSVLGVLHLIGDPVFPYPFGLRNEEMAVQTAATLSVILSSYYETMGGEWANRIYDPLLLVSSAAYHGGLDMRSMEKCIDDFAPPATLIYRCKNDKKDDDDAREVIKTLRYAVMKRAVSRKPVWSVKDLHRFATNMEQNWISVLNTNAEMELKMIGLEEKAFRGGLERGQPRPLSRQDIASHTISDTSAAGRPVSSSAISVCALPPMFDKSKALKPEQVTEIEANALQRLQKMGVDTAPFVMPKEAEDVDFV</sequence>
<dbReference type="VEuPathDB" id="TriTrypDB:TCDM_05946"/>
<dbReference type="Proteomes" id="UP000246121">
    <property type="component" value="Unassembled WGS sequence"/>
</dbReference>
<feature type="region of interest" description="Disordered" evidence="1">
    <location>
        <begin position="72"/>
        <end position="94"/>
    </location>
</feature>
<dbReference type="VEuPathDB" id="TriTrypDB:C4B63_63g56"/>
<dbReference type="VEuPathDB" id="TriTrypDB:TcCLB.503779.60"/>
<dbReference type="VEuPathDB" id="TriTrypDB:TcBrA4_0012430"/>
<evidence type="ECO:0000313" key="2">
    <source>
        <dbReference type="EMBL" id="PWU89135.1"/>
    </source>
</evidence>
<gene>
    <name evidence="2" type="ORF">C4B63_63g56</name>
</gene>
<evidence type="ECO:0000313" key="3">
    <source>
        <dbReference type="Proteomes" id="UP000246121"/>
    </source>
</evidence>
<dbReference type="VEuPathDB" id="TriTrypDB:BCY84_07491"/>
<dbReference type="VEuPathDB" id="TriTrypDB:TCSYLVIO_004616"/>
<dbReference type="VEuPathDB" id="TriTrypDB:C3747_216g11"/>
<dbReference type="VEuPathDB" id="TriTrypDB:TcG_04871"/>
<dbReference type="VEuPathDB" id="TriTrypDB:TcCL_ESM06890"/>
<dbReference type="VEuPathDB" id="TriTrypDB:TcCLB.506247.430"/>
<organism evidence="2 3">
    <name type="scientific">Trypanosoma cruzi</name>
    <dbReference type="NCBI Taxonomy" id="5693"/>
    <lineage>
        <taxon>Eukaryota</taxon>
        <taxon>Discoba</taxon>
        <taxon>Euglenozoa</taxon>
        <taxon>Kinetoplastea</taxon>
        <taxon>Metakinetoplastina</taxon>
        <taxon>Trypanosomatida</taxon>
        <taxon>Trypanosomatidae</taxon>
        <taxon>Trypanosoma</taxon>
        <taxon>Schizotrypanum</taxon>
    </lineage>
</organism>
<protein>
    <submittedName>
        <fullName evidence="2">Uncharacterized protein</fullName>
    </submittedName>
</protein>
<dbReference type="EMBL" id="PRFA01000063">
    <property type="protein sequence ID" value="PWU89135.1"/>
    <property type="molecule type" value="Genomic_DNA"/>
</dbReference>
<proteinExistence type="predicted"/>
<dbReference type="AlphaFoldDB" id="A0A2V2UY14"/>
<evidence type="ECO:0000256" key="1">
    <source>
        <dbReference type="SAM" id="MobiDB-lite"/>
    </source>
</evidence>
<dbReference type="VEuPathDB" id="TriTrypDB:Tc_MARK_6140"/>
<name>A0A2V2UY14_TRYCR</name>
<dbReference type="VEuPathDB" id="TriTrypDB:ECC02_000442"/>
<reference evidence="2 3" key="1">
    <citation type="journal article" date="2018" name="Microb. Genom.">
        <title>Expanding an expanded genome: long-read sequencing of Trypanosoma cruzi.</title>
        <authorList>
            <person name="Berna L."/>
            <person name="Rodriguez M."/>
            <person name="Chiribao M.L."/>
            <person name="Parodi-Talice A."/>
            <person name="Pita S."/>
            <person name="Rijo G."/>
            <person name="Alvarez-Valin F."/>
            <person name="Robello C."/>
        </authorList>
    </citation>
    <scope>NUCLEOTIDE SEQUENCE [LARGE SCALE GENOMIC DNA]</scope>
    <source>
        <strain evidence="2 3">Dm28c</strain>
    </source>
</reference>
<feature type="compositionally biased region" description="Basic and acidic residues" evidence="1">
    <location>
        <begin position="72"/>
        <end position="89"/>
    </location>
</feature>
<accession>A0A2V2UY14</accession>
<comment type="caution">
    <text evidence="2">The sequence shown here is derived from an EMBL/GenBank/DDBJ whole genome shotgun (WGS) entry which is preliminary data.</text>
</comment>